<feature type="compositionally biased region" description="Low complexity" evidence="1">
    <location>
        <begin position="19"/>
        <end position="30"/>
    </location>
</feature>
<accession>A0A9P5ZLQ4</accession>
<feature type="region of interest" description="Disordered" evidence="1">
    <location>
        <begin position="1"/>
        <end position="67"/>
    </location>
</feature>
<gene>
    <name evidence="2" type="ORF">BDN71DRAFT_1511582</name>
</gene>
<name>A0A9P5ZLQ4_PLEER</name>
<proteinExistence type="predicted"/>
<evidence type="ECO:0000313" key="3">
    <source>
        <dbReference type="Proteomes" id="UP000807025"/>
    </source>
</evidence>
<dbReference type="Proteomes" id="UP000807025">
    <property type="component" value="Unassembled WGS sequence"/>
</dbReference>
<evidence type="ECO:0000313" key="2">
    <source>
        <dbReference type="EMBL" id="KAF9490099.1"/>
    </source>
</evidence>
<reference evidence="2" key="1">
    <citation type="submission" date="2020-11" db="EMBL/GenBank/DDBJ databases">
        <authorList>
            <consortium name="DOE Joint Genome Institute"/>
            <person name="Ahrendt S."/>
            <person name="Riley R."/>
            <person name="Andreopoulos W."/>
            <person name="Labutti K."/>
            <person name="Pangilinan J."/>
            <person name="Ruiz-Duenas F.J."/>
            <person name="Barrasa J.M."/>
            <person name="Sanchez-Garcia M."/>
            <person name="Camarero S."/>
            <person name="Miyauchi S."/>
            <person name="Serrano A."/>
            <person name="Linde D."/>
            <person name="Babiker R."/>
            <person name="Drula E."/>
            <person name="Ayuso-Fernandez I."/>
            <person name="Pacheco R."/>
            <person name="Padilla G."/>
            <person name="Ferreira P."/>
            <person name="Barriuso J."/>
            <person name="Kellner H."/>
            <person name="Castanera R."/>
            <person name="Alfaro M."/>
            <person name="Ramirez L."/>
            <person name="Pisabarro A.G."/>
            <person name="Kuo A."/>
            <person name="Tritt A."/>
            <person name="Lipzen A."/>
            <person name="He G."/>
            <person name="Yan M."/>
            <person name="Ng V."/>
            <person name="Cullen D."/>
            <person name="Martin F."/>
            <person name="Rosso M.-N."/>
            <person name="Henrissat B."/>
            <person name="Hibbett D."/>
            <person name="Martinez A.T."/>
            <person name="Grigoriev I.V."/>
        </authorList>
    </citation>
    <scope>NUCLEOTIDE SEQUENCE</scope>
    <source>
        <strain evidence="2">ATCC 90797</strain>
    </source>
</reference>
<feature type="compositionally biased region" description="Pro residues" evidence="1">
    <location>
        <begin position="1"/>
        <end position="18"/>
    </location>
</feature>
<feature type="region of interest" description="Disordered" evidence="1">
    <location>
        <begin position="129"/>
        <end position="163"/>
    </location>
</feature>
<evidence type="ECO:0000256" key="1">
    <source>
        <dbReference type="SAM" id="MobiDB-lite"/>
    </source>
</evidence>
<dbReference type="EMBL" id="MU154650">
    <property type="protein sequence ID" value="KAF9490099.1"/>
    <property type="molecule type" value="Genomic_DNA"/>
</dbReference>
<comment type="caution">
    <text evidence="2">The sequence shown here is derived from an EMBL/GenBank/DDBJ whole genome shotgun (WGS) entry which is preliminary data.</text>
</comment>
<protein>
    <submittedName>
        <fullName evidence="2">Uncharacterized protein</fullName>
    </submittedName>
</protein>
<dbReference type="AlphaFoldDB" id="A0A9P5ZLQ4"/>
<sequence length="163" mass="16851">MPPPPSTVSPPRTPPPALHHPLSPSQGPTSPSTPPPCSPFPTHSLSLAHDLPTAPLPSAPSQVRAASEDVNMDLTLSPAAAAPIITVQEPTPHGNTALANLSHALAQLQVPPPQMTRAQSATLTETLRQSTCSASWTPAPDDSKAAKQKATGSALTKTKRLKK</sequence>
<keyword evidence="3" id="KW-1185">Reference proteome</keyword>
<organism evidence="2 3">
    <name type="scientific">Pleurotus eryngii</name>
    <name type="common">Boletus of the steppes</name>
    <dbReference type="NCBI Taxonomy" id="5323"/>
    <lineage>
        <taxon>Eukaryota</taxon>
        <taxon>Fungi</taxon>
        <taxon>Dikarya</taxon>
        <taxon>Basidiomycota</taxon>
        <taxon>Agaricomycotina</taxon>
        <taxon>Agaricomycetes</taxon>
        <taxon>Agaricomycetidae</taxon>
        <taxon>Agaricales</taxon>
        <taxon>Pleurotineae</taxon>
        <taxon>Pleurotaceae</taxon>
        <taxon>Pleurotus</taxon>
    </lineage>
</organism>